<comment type="caution">
    <text evidence="1">The sequence shown here is derived from an EMBL/GenBank/DDBJ whole genome shotgun (WGS) entry which is preliminary data.</text>
</comment>
<evidence type="ECO:0000313" key="2">
    <source>
        <dbReference type="Proteomes" id="UP000678393"/>
    </source>
</evidence>
<dbReference type="NCBIfam" id="NF005559">
    <property type="entry name" value="PRK07231.1"/>
    <property type="match status" value="1"/>
</dbReference>
<dbReference type="InterPro" id="IPR036291">
    <property type="entry name" value="NAD(P)-bd_dom_sf"/>
</dbReference>
<dbReference type="AlphaFoldDB" id="A0A8S4A1N8"/>
<name>A0A8S4A1N8_9EUPU</name>
<dbReference type="Pfam" id="PF13561">
    <property type="entry name" value="adh_short_C2"/>
    <property type="match status" value="1"/>
</dbReference>
<dbReference type="PANTHER" id="PTHR43975:SF2">
    <property type="entry name" value="EG:BACR7A4.14 PROTEIN-RELATED"/>
    <property type="match status" value="1"/>
</dbReference>
<dbReference type="EMBL" id="CAJHNH020006941">
    <property type="protein sequence ID" value="CAG5134232.1"/>
    <property type="molecule type" value="Genomic_DNA"/>
</dbReference>
<gene>
    <name evidence="1" type="ORF">CUNI_LOCUS19790</name>
</gene>
<proteinExistence type="predicted"/>
<dbReference type="InterPro" id="IPR002347">
    <property type="entry name" value="SDR_fam"/>
</dbReference>
<reference evidence="1" key="1">
    <citation type="submission" date="2021-04" db="EMBL/GenBank/DDBJ databases">
        <authorList>
            <consortium name="Molecular Ecology Group"/>
        </authorList>
    </citation>
    <scope>NUCLEOTIDE SEQUENCE</scope>
</reference>
<organism evidence="1 2">
    <name type="scientific">Candidula unifasciata</name>
    <dbReference type="NCBI Taxonomy" id="100452"/>
    <lineage>
        <taxon>Eukaryota</taxon>
        <taxon>Metazoa</taxon>
        <taxon>Spiralia</taxon>
        <taxon>Lophotrochozoa</taxon>
        <taxon>Mollusca</taxon>
        <taxon>Gastropoda</taxon>
        <taxon>Heterobranchia</taxon>
        <taxon>Euthyneura</taxon>
        <taxon>Panpulmonata</taxon>
        <taxon>Eupulmonata</taxon>
        <taxon>Stylommatophora</taxon>
        <taxon>Helicina</taxon>
        <taxon>Helicoidea</taxon>
        <taxon>Geomitridae</taxon>
        <taxon>Candidula</taxon>
    </lineage>
</organism>
<dbReference type="PANTHER" id="PTHR43975">
    <property type="entry name" value="ZGC:101858"/>
    <property type="match status" value="1"/>
</dbReference>
<dbReference type="SUPFAM" id="SSF51735">
    <property type="entry name" value="NAD(P)-binding Rossmann-fold domains"/>
    <property type="match status" value="1"/>
</dbReference>
<protein>
    <submittedName>
        <fullName evidence="1">Uncharacterized protein</fullName>
    </submittedName>
</protein>
<keyword evidence="2" id="KW-1185">Reference proteome</keyword>
<dbReference type="OrthoDB" id="6146133at2759"/>
<dbReference type="Proteomes" id="UP000678393">
    <property type="component" value="Unassembled WGS sequence"/>
</dbReference>
<dbReference type="Gene3D" id="3.40.50.720">
    <property type="entry name" value="NAD(P)-binding Rossmann-like Domain"/>
    <property type="match status" value="1"/>
</dbReference>
<dbReference type="PRINTS" id="PR00081">
    <property type="entry name" value="GDHRDH"/>
</dbReference>
<dbReference type="FunFam" id="3.40.50.720:FF:000084">
    <property type="entry name" value="Short-chain dehydrogenase reductase"/>
    <property type="match status" value="1"/>
</dbReference>
<evidence type="ECO:0000313" key="1">
    <source>
        <dbReference type="EMBL" id="CAG5134232.1"/>
    </source>
</evidence>
<sequence>MSTEFNNKVVIVTGSSAGLGETIAILFASRGAKVTLCGRDEGRLRYVLDKVVKAGGNRKDSFLAVPGDLTEAKVRKEIIDRTIEKFHRLDIVVANAGVVGKNNLFLEETEDNYDTILNTNLKSVFFLIQQAVPHLEKSKGNVVNISSIASHLVFTPLMTYSLTKVALDHLTKCLAVELGPKGIRVNSVNPGYFQTLIFRHAKDPKQINEQFELSQKDMQPLQGRRGVSEDVAEAVAFLASDAAGFITGELVKVDGGRNFVGTSTFASPGK</sequence>
<dbReference type="PRINTS" id="PR00080">
    <property type="entry name" value="SDRFAMILY"/>
</dbReference>
<accession>A0A8S4A1N8</accession>